<dbReference type="PROSITE" id="PS50967">
    <property type="entry name" value="HRDC"/>
    <property type="match status" value="1"/>
</dbReference>
<reference evidence="3 4" key="1">
    <citation type="journal article" date="2014" name="Int. J. Syst. Evol. Microbiol.">
        <title>Rhodoluna lacicola gen. nov., sp. nov., a planktonic freshwater bacterium with stream-lined genome.</title>
        <authorList>
            <person name="Hahn M."/>
            <person name="Schmidt J."/>
            <person name="Taipale S.J."/>
            <person name="Doolittle W.F."/>
            <person name="Koll U."/>
        </authorList>
    </citation>
    <scope>NUCLEOTIDE SEQUENCE [LARGE SCALE GENOMIC DNA]</scope>
    <source>
        <strain evidence="3 4">MWH-Ta8</strain>
    </source>
</reference>
<dbReference type="InterPro" id="IPR041605">
    <property type="entry name" value="Exo_C"/>
</dbReference>
<protein>
    <submittedName>
        <fullName evidence="3">Ribonuclease D</fullName>
        <ecNumber evidence="3">3.1.13.5</ecNumber>
    </submittedName>
</protein>
<dbReference type="PANTHER" id="PTHR47649:SF1">
    <property type="entry name" value="RIBONUCLEASE D"/>
    <property type="match status" value="1"/>
</dbReference>
<dbReference type="InterPro" id="IPR002562">
    <property type="entry name" value="3'-5'_exonuclease_dom"/>
</dbReference>
<name>A0A060JLN0_9MICO</name>
<dbReference type="KEGG" id="rla:Rhola_00006960"/>
<evidence type="ECO:0000313" key="4">
    <source>
        <dbReference type="Proteomes" id="UP000067708"/>
    </source>
</evidence>
<dbReference type="InterPro" id="IPR044876">
    <property type="entry name" value="HRDC_dom_sf"/>
</dbReference>
<dbReference type="AlphaFoldDB" id="A0A060JLN0"/>
<dbReference type="GO" id="GO:0006139">
    <property type="term" value="P:nucleobase-containing compound metabolic process"/>
    <property type="evidence" value="ECO:0007669"/>
    <property type="project" value="InterPro"/>
</dbReference>
<dbReference type="OrthoDB" id="144122at2"/>
<evidence type="ECO:0000313" key="3">
    <source>
        <dbReference type="EMBL" id="AIC47503.1"/>
    </source>
</evidence>
<evidence type="ECO:0000256" key="1">
    <source>
        <dbReference type="SAM" id="MobiDB-lite"/>
    </source>
</evidence>
<dbReference type="GO" id="GO:0008408">
    <property type="term" value="F:3'-5' exonuclease activity"/>
    <property type="evidence" value="ECO:0007669"/>
    <property type="project" value="InterPro"/>
</dbReference>
<dbReference type="PATRIC" id="fig|529884.3.peg.662"/>
<dbReference type="PANTHER" id="PTHR47649">
    <property type="entry name" value="RIBONUCLEASE D"/>
    <property type="match status" value="1"/>
</dbReference>
<dbReference type="Gene3D" id="3.30.420.10">
    <property type="entry name" value="Ribonuclease H-like superfamily/Ribonuclease H"/>
    <property type="match status" value="1"/>
</dbReference>
<dbReference type="SMART" id="SM00474">
    <property type="entry name" value="35EXOc"/>
    <property type="match status" value="1"/>
</dbReference>
<keyword evidence="3" id="KW-0378">Hydrolase</keyword>
<evidence type="ECO:0000259" key="2">
    <source>
        <dbReference type="PROSITE" id="PS50967"/>
    </source>
</evidence>
<dbReference type="GO" id="GO:0000166">
    <property type="term" value="F:nucleotide binding"/>
    <property type="evidence" value="ECO:0007669"/>
    <property type="project" value="InterPro"/>
</dbReference>
<dbReference type="InterPro" id="IPR012337">
    <property type="entry name" value="RNaseH-like_sf"/>
</dbReference>
<dbReference type="SUPFAM" id="SSF53098">
    <property type="entry name" value="Ribonuclease H-like"/>
    <property type="match status" value="1"/>
</dbReference>
<dbReference type="Pfam" id="PF01612">
    <property type="entry name" value="DNA_pol_A_exo1"/>
    <property type="match status" value="1"/>
</dbReference>
<dbReference type="InterPro" id="IPR051086">
    <property type="entry name" value="RNase_D-like"/>
</dbReference>
<dbReference type="RefSeq" id="WP_051636246.1">
    <property type="nucleotide sequence ID" value="NZ_CP007490.1"/>
</dbReference>
<keyword evidence="4" id="KW-1185">Reference proteome</keyword>
<dbReference type="STRING" id="529884.Rhola_00006960"/>
<accession>A0A060JLN0</accession>
<gene>
    <name evidence="3" type="ORF">Rhola_00006960</name>
</gene>
<dbReference type="GO" id="GO:0033890">
    <property type="term" value="F:ribonuclease D activity"/>
    <property type="evidence" value="ECO:0007669"/>
    <property type="project" value="UniProtKB-EC"/>
</dbReference>
<dbReference type="InterPro" id="IPR010997">
    <property type="entry name" value="HRDC-like_sf"/>
</dbReference>
<dbReference type="Proteomes" id="UP000067708">
    <property type="component" value="Chromosome"/>
</dbReference>
<feature type="domain" description="HRDC" evidence="2">
    <location>
        <begin position="229"/>
        <end position="309"/>
    </location>
</feature>
<sequence length="428" mass="47268">MTDEIVEHPLLAKPRVEDVRLVNTAEDLEAAISILSSATGPFALDAERASGFKYSQRAYLIQVHRAGTPIFLIDPIEIQTTSTESISKLARLLKTDEWILHAASQDLPCLRELGIVPTRIFDTELGSRLAGLARVGLGAVTEHFLKLRLAKEHSAVDWSTRPLNPEWLNYAALDVDVLIELRNGVADLLISQNKLEWAEQEFAHVAKMQPKEPKPDKWRGMSGMHEIKDARSLAIARELWSAREALAERLDVSPGRLIPDASIVGLAANPLKSKPELAASKTFTGRASRTYLDTWWAALNEGLNTRDVPPTRLPQVGIPNHRIWPNRYPEADARLKNARAALVKISEELLLPVENLLTPDLVRQLCWEPPELITPETVSKALKTMGAREWQIGCTAESLATALNSISPAESNLPSSGQQATSESSPNE</sequence>
<dbReference type="Gene3D" id="1.10.150.80">
    <property type="entry name" value="HRDC domain"/>
    <property type="match status" value="2"/>
</dbReference>
<dbReference type="HOGENOM" id="CLU_042387_3_0_11"/>
<dbReference type="eggNOG" id="COG0349">
    <property type="taxonomic scope" value="Bacteria"/>
</dbReference>
<dbReference type="SUPFAM" id="SSF47819">
    <property type="entry name" value="HRDC-like"/>
    <property type="match status" value="1"/>
</dbReference>
<dbReference type="EC" id="3.1.13.5" evidence="3"/>
<organism evidence="3 4">
    <name type="scientific">Rhodoluna lacicola</name>
    <dbReference type="NCBI Taxonomy" id="529884"/>
    <lineage>
        <taxon>Bacteria</taxon>
        <taxon>Bacillati</taxon>
        <taxon>Actinomycetota</taxon>
        <taxon>Actinomycetes</taxon>
        <taxon>Micrococcales</taxon>
        <taxon>Microbacteriaceae</taxon>
        <taxon>Luna cluster</taxon>
        <taxon>Luna-1 subcluster</taxon>
        <taxon>Rhodoluna</taxon>
    </lineage>
</organism>
<dbReference type="GO" id="GO:0003676">
    <property type="term" value="F:nucleic acid binding"/>
    <property type="evidence" value="ECO:0007669"/>
    <property type="project" value="InterPro"/>
</dbReference>
<dbReference type="InterPro" id="IPR002121">
    <property type="entry name" value="HRDC_dom"/>
</dbReference>
<dbReference type="Pfam" id="PF18305">
    <property type="entry name" value="DNA_pol_A_exoN"/>
    <property type="match status" value="1"/>
</dbReference>
<dbReference type="EMBL" id="CP007490">
    <property type="protein sequence ID" value="AIC47503.1"/>
    <property type="molecule type" value="Genomic_DNA"/>
</dbReference>
<dbReference type="CDD" id="cd06142">
    <property type="entry name" value="RNaseD_exo"/>
    <property type="match status" value="1"/>
</dbReference>
<dbReference type="InterPro" id="IPR036397">
    <property type="entry name" value="RNaseH_sf"/>
</dbReference>
<proteinExistence type="predicted"/>
<feature type="region of interest" description="Disordered" evidence="1">
    <location>
        <begin position="407"/>
        <end position="428"/>
    </location>
</feature>
<dbReference type="Pfam" id="PF00570">
    <property type="entry name" value="HRDC"/>
    <property type="match status" value="1"/>
</dbReference>